<dbReference type="InterPro" id="IPR050738">
    <property type="entry name" value="Sulfatase"/>
</dbReference>
<keyword evidence="2 4" id="KW-0378">Hydrolase</keyword>
<dbReference type="GO" id="GO:0004065">
    <property type="term" value="F:arylsulfatase activity"/>
    <property type="evidence" value="ECO:0007669"/>
    <property type="project" value="TreeGrafter"/>
</dbReference>
<evidence type="ECO:0000256" key="2">
    <source>
        <dbReference type="ARBA" id="ARBA00022801"/>
    </source>
</evidence>
<protein>
    <submittedName>
        <fullName evidence="4">Sulfatase-like hydrolase/transferase</fullName>
    </submittedName>
</protein>
<organism evidence="4 5">
    <name type="scientific">Candidatus Ornithospirochaeta stercoravium</name>
    <dbReference type="NCBI Taxonomy" id="2840897"/>
    <lineage>
        <taxon>Bacteria</taxon>
        <taxon>Pseudomonadati</taxon>
        <taxon>Spirochaetota</taxon>
        <taxon>Spirochaetia</taxon>
        <taxon>Spirochaetales</taxon>
        <taxon>Spirochaetaceae</taxon>
        <taxon>Spirochaetaceae incertae sedis</taxon>
        <taxon>Candidatus Ornithospirochaeta</taxon>
    </lineage>
</organism>
<reference evidence="4" key="1">
    <citation type="submission" date="2020-10" db="EMBL/GenBank/DDBJ databases">
        <authorList>
            <person name="Gilroy R."/>
        </authorList>
    </citation>
    <scope>NUCLEOTIDE SEQUENCE</scope>
    <source>
        <strain evidence="4">14700</strain>
    </source>
</reference>
<proteinExistence type="inferred from homology"/>
<dbReference type="PANTHER" id="PTHR42693">
    <property type="entry name" value="ARYLSULFATASE FAMILY MEMBER"/>
    <property type="match status" value="1"/>
</dbReference>
<name>A0A9D9NDU7_9SPIO</name>
<dbReference type="EMBL" id="JADIMF010000112">
    <property type="protein sequence ID" value="MBO8469520.1"/>
    <property type="molecule type" value="Genomic_DNA"/>
</dbReference>
<feature type="domain" description="Sulfatase N-terminal" evidence="3">
    <location>
        <begin position="5"/>
        <end position="349"/>
    </location>
</feature>
<evidence type="ECO:0000259" key="3">
    <source>
        <dbReference type="Pfam" id="PF00884"/>
    </source>
</evidence>
<dbReference type="Pfam" id="PF00884">
    <property type="entry name" value="Sulfatase"/>
    <property type="match status" value="1"/>
</dbReference>
<dbReference type="SUPFAM" id="SSF53649">
    <property type="entry name" value="Alkaline phosphatase-like"/>
    <property type="match status" value="1"/>
</dbReference>
<dbReference type="AlphaFoldDB" id="A0A9D9NDU7"/>
<reference evidence="4" key="2">
    <citation type="journal article" date="2021" name="PeerJ">
        <title>Extensive microbial diversity within the chicken gut microbiome revealed by metagenomics and culture.</title>
        <authorList>
            <person name="Gilroy R."/>
            <person name="Ravi A."/>
            <person name="Getino M."/>
            <person name="Pursley I."/>
            <person name="Horton D.L."/>
            <person name="Alikhan N.F."/>
            <person name="Baker D."/>
            <person name="Gharbi K."/>
            <person name="Hall N."/>
            <person name="Watson M."/>
            <person name="Adriaenssens E.M."/>
            <person name="Foster-Nyarko E."/>
            <person name="Jarju S."/>
            <person name="Secka A."/>
            <person name="Antonio M."/>
            <person name="Oren A."/>
            <person name="Chaudhuri R.R."/>
            <person name="La Ragione R."/>
            <person name="Hildebrand F."/>
            <person name="Pallen M.J."/>
        </authorList>
    </citation>
    <scope>NUCLEOTIDE SEQUENCE</scope>
    <source>
        <strain evidence="4">14700</strain>
    </source>
</reference>
<dbReference type="Gene3D" id="3.40.720.10">
    <property type="entry name" value="Alkaline Phosphatase, subunit A"/>
    <property type="match status" value="1"/>
</dbReference>
<evidence type="ECO:0000313" key="4">
    <source>
        <dbReference type="EMBL" id="MBO8469520.1"/>
    </source>
</evidence>
<comment type="caution">
    <text evidence="4">The sequence shown here is derived from an EMBL/GenBank/DDBJ whole genome shotgun (WGS) entry which is preliminary data.</text>
</comment>
<sequence>MSAENLLLIQTDEWPGYLLGGNGRSPVMTPTLDALAEEGIRFTNCQSSCPVCIPARRSLMTGTFPSTHGDRVYSDHMEMPEAETLAEAFRKKGYQTYAVGKLHVYPQRNRIGFDDVILMEEGRYEMGSIDDYQIWLGENGYIGEEFSHAMGNNTYYTRPWHLPDNTHPTVWATDQMCRTIMRRDPTRPFFFYMSYQFPHPPLVPLQSYLDMYSFDEIELPDLDKDDWKDRYDILRFFTEDGKAYSDKEKKMALRAFYAQCTLIDHQIRRLVGTLRENGLLDNTVIGFISDHGDMLFNHGMVAKRVFYQESSNVPFILSGKPLEKYRGTVTDKLCALEDIMPTLLNIFDIPVPETVEGVDILSSEREMLFGEISEGVKATRMATDGRYKLIYYPYGNVKQLFDLENDPEEHHDLGNKAEYKAIQEKLEAYLVAHLHGKEDLSWVKNGKLVGYPEDGRAIPFGYGLSNQRGLHWPIPSEYKNTK</sequence>
<dbReference type="PANTHER" id="PTHR42693:SF53">
    <property type="entry name" value="ENDO-4-O-SULFATASE"/>
    <property type="match status" value="1"/>
</dbReference>
<comment type="similarity">
    <text evidence="1">Belongs to the sulfatase family.</text>
</comment>
<evidence type="ECO:0000313" key="5">
    <source>
        <dbReference type="Proteomes" id="UP000810292"/>
    </source>
</evidence>
<gene>
    <name evidence="4" type="ORF">IAA72_07035</name>
</gene>
<dbReference type="InterPro" id="IPR000917">
    <property type="entry name" value="Sulfatase_N"/>
</dbReference>
<dbReference type="InterPro" id="IPR017850">
    <property type="entry name" value="Alkaline_phosphatase_core_sf"/>
</dbReference>
<evidence type="ECO:0000256" key="1">
    <source>
        <dbReference type="ARBA" id="ARBA00008779"/>
    </source>
</evidence>
<accession>A0A9D9NDU7</accession>
<dbReference type="Proteomes" id="UP000810292">
    <property type="component" value="Unassembled WGS sequence"/>
</dbReference>